<keyword evidence="2" id="KW-0067">ATP-binding</keyword>
<evidence type="ECO:0000256" key="1">
    <source>
        <dbReference type="ARBA" id="ARBA00022801"/>
    </source>
</evidence>
<accession>A0A1E7Z522</accession>
<dbReference type="SUPFAM" id="SSF52540">
    <property type="entry name" value="P-loop containing nucleoside triphosphate hydrolases"/>
    <property type="match status" value="1"/>
</dbReference>
<protein>
    <recommendedName>
        <fullName evidence="5">Helicase C-terminal domain-containing protein</fullName>
    </recommendedName>
</protein>
<dbReference type="PANTHER" id="PTHR43519:SF1">
    <property type="entry name" value="ATP-DEPENDENT RNA HELICASE HRPB"/>
    <property type="match status" value="1"/>
</dbReference>
<dbReference type="EMBL" id="MAYS01000004">
    <property type="protein sequence ID" value="OFC63859.1"/>
    <property type="molecule type" value="Genomic_DNA"/>
</dbReference>
<dbReference type="Gene3D" id="3.40.50.300">
    <property type="entry name" value="P-loop containing nucleotide triphosphate hydrolases"/>
    <property type="match status" value="1"/>
</dbReference>
<evidence type="ECO:0000256" key="2">
    <source>
        <dbReference type="ARBA" id="ARBA00022806"/>
    </source>
</evidence>
<dbReference type="PANTHER" id="PTHR43519">
    <property type="entry name" value="ATP-DEPENDENT RNA HELICASE HRPB"/>
    <property type="match status" value="1"/>
</dbReference>
<dbReference type="InterPro" id="IPR027417">
    <property type="entry name" value="P-loop_NTPase"/>
</dbReference>
<reference evidence="3 4" key="1">
    <citation type="submission" date="2016-07" db="EMBL/GenBank/DDBJ databases">
        <authorList>
            <person name="Yuval B."/>
        </authorList>
    </citation>
    <scope>NUCLEOTIDE SEQUENCE [LARGE SCALE GENOMIC DNA]</scope>
    <source>
        <strain evidence="3 4">IL</strain>
    </source>
</reference>
<keyword evidence="1" id="KW-0378">Hydrolase</keyword>
<sequence>MLPSPAGRRKVVLATNIAETSLTIEGIRLVVHCALERSAFSDLRNGLTSLQTRRVSRASMTRPAGYLEPHLPASDGIRRVELAATHSDSEILTSDLATLWLNLLQWGYHDISQLNWLDVPPATGIEAAR</sequence>
<evidence type="ECO:0008006" key="5">
    <source>
        <dbReference type="Google" id="ProtNLM"/>
    </source>
</evidence>
<dbReference type="GO" id="GO:0004386">
    <property type="term" value="F:helicase activity"/>
    <property type="evidence" value="ECO:0007669"/>
    <property type="project" value="UniProtKB-KW"/>
</dbReference>
<dbReference type="GO" id="GO:0016787">
    <property type="term" value="F:hydrolase activity"/>
    <property type="evidence" value="ECO:0007669"/>
    <property type="project" value="UniProtKB-KW"/>
</dbReference>
<keyword evidence="2" id="KW-0347">Helicase</keyword>
<keyword evidence="2" id="KW-0547">Nucleotide-binding</keyword>
<organism evidence="3 4">
    <name type="scientific">Candidatus Erwinia dacicola</name>
    <dbReference type="NCBI Taxonomy" id="252393"/>
    <lineage>
        <taxon>Bacteria</taxon>
        <taxon>Pseudomonadati</taxon>
        <taxon>Pseudomonadota</taxon>
        <taxon>Gammaproteobacteria</taxon>
        <taxon>Enterobacterales</taxon>
        <taxon>Erwiniaceae</taxon>
        <taxon>Erwinia</taxon>
    </lineage>
</organism>
<name>A0A1E7Z522_9GAMM</name>
<proteinExistence type="predicted"/>
<dbReference type="Proteomes" id="UP000243534">
    <property type="component" value="Unassembled WGS sequence"/>
</dbReference>
<gene>
    <name evidence="3" type="ORF">BBW68_03540</name>
</gene>
<dbReference type="AlphaFoldDB" id="A0A1E7Z522"/>
<evidence type="ECO:0000313" key="4">
    <source>
        <dbReference type="Proteomes" id="UP000243534"/>
    </source>
</evidence>
<comment type="caution">
    <text evidence="3">The sequence shown here is derived from an EMBL/GenBank/DDBJ whole genome shotgun (WGS) entry which is preliminary data.</text>
</comment>
<evidence type="ECO:0000313" key="3">
    <source>
        <dbReference type="EMBL" id="OFC63859.1"/>
    </source>
</evidence>